<feature type="site" description="Participates in a stacking interaction with the thymidine ring of dTDP-4-oxo-6-deoxyglucose" evidence="6">
    <location>
        <position position="134"/>
    </location>
</feature>
<evidence type="ECO:0000313" key="8">
    <source>
        <dbReference type="EMBL" id="KIC60950.1"/>
    </source>
</evidence>
<dbReference type="GO" id="GO:0019305">
    <property type="term" value="P:dTDP-rhamnose biosynthetic process"/>
    <property type="evidence" value="ECO:0007669"/>
    <property type="project" value="UniProtKB-UniRule"/>
</dbReference>
<dbReference type="SUPFAM" id="SSF51182">
    <property type="entry name" value="RmlC-like cupins"/>
    <property type="match status" value="1"/>
</dbReference>
<dbReference type="RefSeq" id="WP_039244071.1">
    <property type="nucleotide sequence ID" value="NZ_JWSY01000003.1"/>
</dbReference>
<comment type="catalytic activity">
    <reaction evidence="1 7">
        <text>dTDP-4-dehydro-6-deoxy-alpha-D-glucose = dTDP-4-dehydro-beta-L-rhamnose</text>
        <dbReference type="Rhea" id="RHEA:16969"/>
        <dbReference type="ChEBI" id="CHEBI:57649"/>
        <dbReference type="ChEBI" id="CHEBI:62830"/>
        <dbReference type="EC" id="5.1.3.13"/>
    </reaction>
</comment>
<dbReference type="Gene3D" id="2.60.120.10">
    <property type="entry name" value="Jelly Rolls"/>
    <property type="match status" value="1"/>
</dbReference>
<dbReference type="InterPro" id="IPR011051">
    <property type="entry name" value="RmlC_Cupin_sf"/>
</dbReference>
<dbReference type="NCBIfam" id="TIGR01221">
    <property type="entry name" value="rmlC"/>
    <property type="match status" value="1"/>
</dbReference>
<organism evidence="8 9">
    <name type="scientific">Brevundimonas nasdae</name>
    <dbReference type="NCBI Taxonomy" id="172043"/>
    <lineage>
        <taxon>Bacteria</taxon>
        <taxon>Pseudomonadati</taxon>
        <taxon>Pseudomonadota</taxon>
        <taxon>Alphaproteobacteria</taxon>
        <taxon>Caulobacterales</taxon>
        <taxon>Caulobacteraceae</taxon>
        <taxon>Brevundimonas</taxon>
    </lineage>
</organism>
<dbReference type="InterPro" id="IPR014710">
    <property type="entry name" value="RmlC-like_jellyroll"/>
</dbReference>
<evidence type="ECO:0000313" key="9">
    <source>
        <dbReference type="Proteomes" id="UP000031166"/>
    </source>
</evidence>
<dbReference type="Proteomes" id="UP000031166">
    <property type="component" value="Unassembled WGS sequence"/>
</dbReference>
<gene>
    <name evidence="8" type="ORF">RM53_01045</name>
</gene>
<evidence type="ECO:0000256" key="1">
    <source>
        <dbReference type="ARBA" id="ARBA00001298"/>
    </source>
</evidence>
<evidence type="ECO:0000256" key="7">
    <source>
        <dbReference type="RuleBase" id="RU364069"/>
    </source>
</evidence>
<protein>
    <recommendedName>
        <fullName evidence="4 7">dTDP-4-dehydrorhamnose 3,5-epimerase</fullName>
        <ecNumber evidence="3 7">5.1.3.13</ecNumber>
    </recommendedName>
    <alternativeName>
        <fullName evidence="7">Thymidine diphospho-4-keto-rhamnose 3,5-epimerase</fullName>
    </alternativeName>
</protein>
<dbReference type="AlphaFoldDB" id="A0A0B4D9I3"/>
<dbReference type="CDD" id="cd00438">
    <property type="entry name" value="cupin_RmlC"/>
    <property type="match status" value="1"/>
</dbReference>
<dbReference type="STRING" id="172043.RM53_01045"/>
<comment type="caution">
    <text evidence="8">The sequence shown here is derived from an EMBL/GenBank/DDBJ whole genome shotgun (WGS) entry which is preliminary data.</text>
</comment>
<sequence length="192" mass="20848">MAVSSQPILLRPRRFGDPRGWFMETYSEAAALAAGIDVRFVQDNQSFSATEGTIRGLHFQRPPHAQAKLVRCVKGSIMDYAVDVRCGSPTYGQYVAAKLTADGGEQLFVPVGFAHGFITLEPNVEIAYKVSGIYAPNCDGGIVWNDPTISIEWPLPASGAVLSDKDKVLPTLAEFDSPFEYDGRPLEPLPAS</sequence>
<comment type="pathway">
    <text evidence="7">Carbohydrate biosynthesis; dTDP-L-rhamnose biosynthesis.</text>
</comment>
<comment type="similarity">
    <text evidence="7">Belongs to the dTDP-4-dehydrorhamnose 3,5-epimerase family.</text>
</comment>
<evidence type="ECO:0000256" key="4">
    <source>
        <dbReference type="ARBA" id="ARBA00019595"/>
    </source>
</evidence>
<dbReference type="PANTHER" id="PTHR21047">
    <property type="entry name" value="DTDP-6-DEOXY-D-GLUCOSE-3,5 EPIMERASE"/>
    <property type="match status" value="1"/>
</dbReference>
<evidence type="ECO:0000256" key="5">
    <source>
        <dbReference type="PIRSR" id="PIRSR600888-1"/>
    </source>
</evidence>
<comment type="function">
    <text evidence="2 7">Catalyzes the epimerization of the C3' and C5'positions of dTDP-6-deoxy-D-xylo-4-hexulose, forming dTDP-6-deoxy-L-lyxo-4-hexulose.</text>
</comment>
<dbReference type="GO" id="GO:0000271">
    <property type="term" value="P:polysaccharide biosynthetic process"/>
    <property type="evidence" value="ECO:0007669"/>
    <property type="project" value="TreeGrafter"/>
</dbReference>
<dbReference type="UniPathway" id="UPA00124"/>
<keyword evidence="7" id="KW-0413">Isomerase</keyword>
<dbReference type="Pfam" id="PF00908">
    <property type="entry name" value="dTDP_sugar_isom"/>
    <property type="match status" value="1"/>
</dbReference>
<evidence type="ECO:0000256" key="6">
    <source>
        <dbReference type="PIRSR" id="PIRSR600888-3"/>
    </source>
</evidence>
<feature type="active site" description="Proton donor" evidence="5">
    <location>
        <position position="128"/>
    </location>
</feature>
<evidence type="ECO:0000256" key="2">
    <source>
        <dbReference type="ARBA" id="ARBA00001997"/>
    </source>
</evidence>
<feature type="active site" description="Proton acceptor" evidence="5">
    <location>
        <position position="58"/>
    </location>
</feature>
<dbReference type="GO" id="GO:0005829">
    <property type="term" value="C:cytosol"/>
    <property type="evidence" value="ECO:0007669"/>
    <property type="project" value="TreeGrafter"/>
</dbReference>
<dbReference type="GO" id="GO:0008830">
    <property type="term" value="F:dTDP-4-dehydrorhamnose 3,5-epimerase activity"/>
    <property type="evidence" value="ECO:0007669"/>
    <property type="project" value="UniProtKB-UniRule"/>
</dbReference>
<accession>A0A0B4D9I3</accession>
<dbReference type="EMBL" id="JWSY01000003">
    <property type="protein sequence ID" value="KIC60950.1"/>
    <property type="molecule type" value="Genomic_DNA"/>
</dbReference>
<reference evidence="8 9" key="1">
    <citation type="submission" date="2014-12" db="EMBL/GenBank/DDBJ databases">
        <title>Genome sequencing of Brevundimonas nasdae TPW30.</title>
        <authorList>
            <person name="Tan P.W."/>
            <person name="Chan K.-G."/>
        </authorList>
    </citation>
    <scope>NUCLEOTIDE SEQUENCE [LARGE SCALE GENOMIC DNA]</scope>
    <source>
        <strain evidence="8 9">TPW30</strain>
    </source>
</reference>
<dbReference type="InterPro" id="IPR000888">
    <property type="entry name" value="RmlC-like"/>
</dbReference>
<comment type="subunit">
    <text evidence="7">Homodimer.</text>
</comment>
<proteinExistence type="inferred from homology"/>
<dbReference type="EC" id="5.1.3.13" evidence="3 7"/>
<evidence type="ECO:0000256" key="3">
    <source>
        <dbReference type="ARBA" id="ARBA00012098"/>
    </source>
</evidence>
<name>A0A0B4D9I3_9CAUL</name>
<dbReference type="PANTHER" id="PTHR21047:SF2">
    <property type="entry name" value="THYMIDINE DIPHOSPHO-4-KETO-RHAMNOSE 3,5-EPIMERASE"/>
    <property type="match status" value="1"/>
</dbReference>